<reference evidence="2" key="1">
    <citation type="submission" date="2022-11" db="UniProtKB">
        <authorList>
            <consortium name="WormBaseParasite"/>
        </authorList>
    </citation>
    <scope>IDENTIFICATION</scope>
</reference>
<proteinExistence type="predicted"/>
<sequence>MVEEKPVPKPRTIFPAAPGFVPPNTLTLSESRISSHNELSTTPSLPATNEYGWHPKLIHTVSSDSSDSFISCTDAALTPLAPPPSSESSPFTQLSPARPPLPPIHLPPPNLPPPRLPSQIETFSLISEQDFSPPIGPAPPIPPRYNREKPLPEPVEEEEFHRLSVGDTISLSQFSEQKIDISSNGQWMSGYDDESLGSNHSFPSSSQSTCDIVYDFLRPAIGNADILIIPKDTSPKAEGESVCLSGYVQLKTGKKESKRLMASIRSRQLLFMPSDLDESLVHGPYDLSRLLFVGKSTENASDIIVVLRPVKQGQKLTHGNAEVLRFAPEENFCFWITLLSKCNCPNYSVIHDTISEMDSGGKVYVREGTTGLWDEGFAFTRNNTFYYFIRQDEQIKSQDMRKIVKIKMDLPLADYCNHVSHSHSGPLIIMLDGLSIYLQNENDGATKMWFNFLQAQLRIPSRRLSECRLTSEDIPVIVDKCIKFVATYGIKQAGLYRKNGQTSEARSIFESLKNEPFETHLKFHNDETINAAADVLRTFFRQLDIPLIPSEFQAELYTISDRYRLQLLENVRDRKDVYQQLLLEKANDYRCAIKALPPIHYNTLKKLVDHLVEVNDHETDNRASIDNLARVFGPTIFSVDKSNETPSCSFSKTGLQISVMKDLIELFHDIFKVSHNKRAINVAEAFETKCATKPIAEGFLISIHLNSKDNQCFNVQSTYTAEQVVEYKSDKLKSAHENDGNVYGLYEVIKDGCLERRIGDRETINSIALERWITWNAKDAYILLKKESFFFNPGNTRPFAENIKICEPGSKNFKSAQLRIENGKKIQQYPKGEKLHKPQREWNVEETVWFTGNVADRKYPQNFPYTTTFILKSGKYNIKLAGFCIAFSDEVQRNQWLNAVFACQRDYSPIVLIPDL</sequence>
<protein>
    <submittedName>
        <fullName evidence="2">Rho-GAP domain-containing protein</fullName>
    </submittedName>
</protein>
<name>A0AC35G2S2_9BILA</name>
<accession>A0AC35G2S2</accession>
<evidence type="ECO:0000313" key="2">
    <source>
        <dbReference type="WBParaSite" id="PS1159_v2.g22770.t1"/>
    </source>
</evidence>
<organism evidence="1 2">
    <name type="scientific">Panagrolaimus sp. PS1159</name>
    <dbReference type="NCBI Taxonomy" id="55785"/>
    <lineage>
        <taxon>Eukaryota</taxon>
        <taxon>Metazoa</taxon>
        <taxon>Ecdysozoa</taxon>
        <taxon>Nematoda</taxon>
        <taxon>Chromadorea</taxon>
        <taxon>Rhabditida</taxon>
        <taxon>Tylenchina</taxon>
        <taxon>Panagrolaimomorpha</taxon>
        <taxon>Panagrolaimoidea</taxon>
        <taxon>Panagrolaimidae</taxon>
        <taxon>Panagrolaimus</taxon>
    </lineage>
</organism>
<dbReference type="WBParaSite" id="PS1159_v2.g22770.t1">
    <property type="protein sequence ID" value="PS1159_v2.g22770.t1"/>
    <property type="gene ID" value="PS1159_v2.g22770"/>
</dbReference>
<evidence type="ECO:0000313" key="1">
    <source>
        <dbReference type="Proteomes" id="UP000887580"/>
    </source>
</evidence>
<dbReference type="Proteomes" id="UP000887580">
    <property type="component" value="Unplaced"/>
</dbReference>